<dbReference type="Proteomes" id="UP000037029">
    <property type="component" value="Chromosome"/>
</dbReference>
<dbReference type="EMBL" id="CP020925">
    <property type="protein sequence ID" value="ATP17277.1"/>
    <property type="molecule type" value="Genomic_DNA"/>
</dbReference>
<evidence type="ECO:0000313" key="2">
    <source>
        <dbReference type="Proteomes" id="UP000037029"/>
    </source>
</evidence>
<evidence type="ECO:0000313" key="1">
    <source>
        <dbReference type="EMBL" id="ATP17277.1"/>
    </source>
</evidence>
<protein>
    <submittedName>
        <fullName evidence="1">Uncharacterized protein</fullName>
    </submittedName>
</protein>
<sequence>MGWGMPHPMRSPQSKPEITPRARTLTFQQSTLSALHDIVVACGLNSPDEFTPDGLRQRISAVEMRSFDELYPFVEPGELLEGARDPRLARWWAQADATSFKRQIA</sequence>
<proteinExistence type="predicted"/>
<reference evidence="1 2" key="1">
    <citation type="submission" date="2017-04" db="EMBL/GenBank/DDBJ databases">
        <title>Characterization, genome and methylation analysis of a phthalic acid esters degrading strain Sphingobium yanoikuyae SHJ.</title>
        <authorList>
            <person name="Feng L."/>
        </authorList>
    </citation>
    <scope>NUCLEOTIDE SEQUENCE [LARGE SCALE GENOMIC DNA]</scope>
    <source>
        <strain evidence="1 2">SHJ</strain>
    </source>
</reference>
<organism evidence="1 2">
    <name type="scientific">Sphingobium yanoikuyae</name>
    <name type="common">Sphingomonas yanoikuyae</name>
    <dbReference type="NCBI Taxonomy" id="13690"/>
    <lineage>
        <taxon>Bacteria</taxon>
        <taxon>Pseudomonadati</taxon>
        <taxon>Pseudomonadota</taxon>
        <taxon>Alphaproteobacteria</taxon>
        <taxon>Sphingomonadales</taxon>
        <taxon>Sphingomonadaceae</taxon>
        <taxon>Sphingobium</taxon>
    </lineage>
</organism>
<accession>A0A2D1QXF7</accession>
<name>A0A2D1QXF7_SPHYA</name>
<dbReference type="AlphaFoldDB" id="A0A2D1QXF7"/>
<gene>
    <name evidence="1" type="ORF">BV87_02010</name>
</gene>